<gene>
    <name evidence="2" type="ORF">ON006_18280</name>
</gene>
<dbReference type="InterPro" id="IPR057695">
    <property type="entry name" value="DUF7935"/>
</dbReference>
<dbReference type="EMBL" id="CP112998">
    <property type="protein sequence ID" value="WAC09700.1"/>
    <property type="molecule type" value="Genomic_DNA"/>
</dbReference>
<reference evidence="2" key="1">
    <citation type="submission" date="2022-11" db="EMBL/GenBank/DDBJ databases">
        <title>Dyadobacter pollutisoli sp. nov., isolated from plastic dumped soil.</title>
        <authorList>
            <person name="Kim J.M."/>
            <person name="Kim K.R."/>
            <person name="Lee J.K."/>
            <person name="Hao L."/>
            <person name="Jeon C.O."/>
        </authorList>
    </citation>
    <scope>NUCLEOTIDE SEQUENCE</scope>
    <source>
        <strain evidence="2">U1</strain>
    </source>
</reference>
<dbReference type="AlphaFoldDB" id="A0A9E8N4M6"/>
<dbReference type="Proteomes" id="UP001164653">
    <property type="component" value="Chromosome"/>
</dbReference>
<proteinExistence type="predicted"/>
<keyword evidence="3" id="KW-1185">Reference proteome</keyword>
<evidence type="ECO:0000313" key="2">
    <source>
        <dbReference type="EMBL" id="WAC09700.1"/>
    </source>
</evidence>
<protein>
    <submittedName>
        <fullName evidence="2">Uncharacterized protein</fullName>
    </submittedName>
</protein>
<dbReference type="Pfam" id="PF25589">
    <property type="entry name" value="DUF7935"/>
    <property type="match status" value="1"/>
</dbReference>
<keyword evidence="1" id="KW-0812">Transmembrane</keyword>
<keyword evidence="1" id="KW-0472">Membrane</keyword>
<name>A0A9E8N4M6_9BACT</name>
<dbReference type="RefSeq" id="WP_244820814.1">
    <property type="nucleotide sequence ID" value="NZ_CP112998.1"/>
</dbReference>
<organism evidence="2 3">
    <name type="scientific">Dyadobacter pollutisoli</name>
    <dbReference type="NCBI Taxonomy" id="2910158"/>
    <lineage>
        <taxon>Bacteria</taxon>
        <taxon>Pseudomonadati</taxon>
        <taxon>Bacteroidota</taxon>
        <taxon>Cytophagia</taxon>
        <taxon>Cytophagales</taxon>
        <taxon>Spirosomataceae</taxon>
        <taxon>Dyadobacter</taxon>
    </lineage>
</organism>
<dbReference type="KEGG" id="dpf:ON006_18280"/>
<evidence type="ECO:0000313" key="3">
    <source>
        <dbReference type="Proteomes" id="UP001164653"/>
    </source>
</evidence>
<evidence type="ECO:0000256" key="1">
    <source>
        <dbReference type="SAM" id="Phobius"/>
    </source>
</evidence>
<accession>A0A9E8N4M6</accession>
<sequence>MEFYLLLTILLLGAVIAVVIYLTITTVADKFFEKQKLDIRSKNIEITLPLRLQAYERMCLFLERISPSNLLLRLVPSAMSALELQQILLHEIREEYNHNVAQQLYMSTIAWEQINNAMNETVAAINQAALEVTPDAPPADLAKKIFAQVIDKDVQPVTHALKLLKDEIRTLF</sequence>
<keyword evidence="1" id="KW-1133">Transmembrane helix</keyword>
<feature type="transmembrane region" description="Helical" evidence="1">
    <location>
        <begin position="6"/>
        <end position="32"/>
    </location>
</feature>